<name>A0A809SAK1_9PROT</name>
<accession>A0A809SAK1</accession>
<reference evidence="2" key="1">
    <citation type="journal article" name="DNA Res.">
        <title>The physiological potential of anammox bacteria as revealed by their core genome structure.</title>
        <authorList>
            <person name="Okubo T."/>
            <person name="Toyoda A."/>
            <person name="Fukuhara K."/>
            <person name="Uchiyama I."/>
            <person name="Harigaya Y."/>
            <person name="Kuroiwa M."/>
            <person name="Suzuki T."/>
            <person name="Murakami Y."/>
            <person name="Suwa Y."/>
            <person name="Takami H."/>
        </authorList>
    </citation>
    <scope>NUCLEOTIDE SEQUENCE</scope>
    <source>
        <strain evidence="2">317325-3</strain>
    </source>
</reference>
<gene>
    <name evidence="2" type="ORF">DSYM_16530</name>
</gene>
<evidence type="ECO:0008006" key="4">
    <source>
        <dbReference type="Google" id="ProtNLM"/>
    </source>
</evidence>
<dbReference type="KEGG" id="ddz:DSYM_16530"/>
<evidence type="ECO:0000313" key="2">
    <source>
        <dbReference type="EMBL" id="BBO20954.1"/>
    </source>
</evidence>
<feature type="signal peptide" evidence="1">
    <location>
        <begin position="1"/>
        <end position="23"/>
    </location>
</feature>
<evidence type="ECO:0000256" key="1">
    <source>
        <dbReference type="SAM" id="SignalP"/>
    </source>
</evidence>
<evidence type="ECO:0000313" key="3">
    <source>
        <dbReference type="Proteomes" id="UP000662914"/>
    </source>
</evidence>
<organism evidence="2 3">
    <name type="scientific">Candidatus Desulfobacillus denitrificans</name>
    <dbReference type="NCBI Taxonomy" id="2608985"/>
    <lineage>
        <taxon>Bacteria</taxon>
        <taxon>Pseudomonadati</taxon>
        <taxon>Pseudomonadota</taxon>
        <taxon>Betaproteobacteria</taxon>
        <taxon>Candidatus Desulfobacillus</taxon>
    </lineage>
</organism>
<proteinExistence type="predicted"/>
<keyword evidence="1" id="KW-0732">Signal</keyword>
<dbReference type="AlphaFoldDB" id="A0A809SAK1"/>
<dbReference type="Proteomes" id="UP000662914">
    <property type="component" value="Chromosome"/>
</dbReference>
<dbReference type="EMBL" id="AP021857">
    <property type="protein sequence ID" value="BBO20954.1"/>
    <property type="molecule type" value="Genomic_DNA"/>
</dbReference>
<protein>
    <recommendedName>
        <fullName evidence="4">Lipoprotein</fullName>
    </recommendedName>
</protein>
<feature type="chain" id="PRO_5035143956" description="Lipoprotein" evidence="1">
    <location>
        <begin position="24"/>
        <end position="123"/>
    </location>
</feature>
<sequence length="123" mass="13526">MKTKTAILWLALLGAAAPGAASAHGYGYHGYGHGHYHGPRVGFGIYMGVPFGYPWYAPPNYYYPPTVIVRPAEPQVYIERAAPQTSAPSQPVWYYCSNPQGYYPYVKECPGGWQHVVPAPPPN</sequence>